<evidence type="ECO:0000256" key="1">
    <source>
        <dbReference type="SAM" id="MobiDB-lite"/>
    </source>
</evidence>
<feature type="compositionally biased region" description="Basic and acidic residues" evidence="1">
    <location>
        <begin position="30"/>
        <end position="48"/>
    </location>
</feature>
<feature type="compositionally biased region" description="Basic and acidic residues" evidence="1">
    <location>
        <begin position="142"/>
        <end position="158"/>
    </location>
</feature>
<feature type="compositionally biased region" description="Basic and acidic residues" evidence="1">
    <location>
        <begin position="59"/>
        <end position="69"/>
    </location>
</feature>
<feature type="region of interest" description="Disordered" evidence="1">
    <location>
        <begin position="91"/>
        <end position="158"/>
    </location>
</feature>
<proteinExistence type="predicted"/>
<feature type="compositionally biased region" description="Basic residues" evidence="1">
    <location>
        <begin position="107"/>
        <end position="140"/>
    </location>
</feature>
<sequence>MGCSGSKFGSEAESVPAKLRPLLLLSDNSSHPHDFDHKSISSQEDHSLKIAPAPESDETAPKNKIDPNKVAKTAPLLLMSPYKDVNHKAVEAPLPAGSPRVSDKTRKEKKSNKIVKMKIKRRKPKSRRWRQCPTSKRWKQQKQPEMRTEKKRMERSAA</sequence>
<reference evidence="2 3" key="1">
    <citation type="journal article" date="2020" name="Mol. Plant">
        <title>The Chromosome-Based Rubber Tree Genome Provides New Insights into Spurge Genome Evolution and Rubber Biosynthesis.</title>
        <authorList>
            <person name="Liu J."/>
            <person name="Shi C."/>
            <person name="Shi C.C."/>
            <person name="Li W."/>
            <person name="Zhang Q.J."/>
            <person name="Zhang Y."/>
            <person name="Li K."/>
            <person name="Lu H.F."/>
            <person name="Shi C."/>
            <person name="Zhu S.T."/>
            <person name="Xiao Z.Y."/>
            <person name="Nan H."/>
            <person name="Yue Y."/>
            <person name="Zhu X.G."/>
            <person name="Wu Y."/>
            <person name="Hong X.N."/>
            <person name="Fan G.Y."/>
            <person name="Tong Y."/>
            <person name="Zhang D."/>
            <person name="Mao C.L."/>
            <person name="Liu Y.L."/>
            <person name="Hao S.J."/>
            <person name="Liu W.Q."/>
            <person name="Lv M.Q."/>
            <person name="Zhang H.B."/>
            <person name="Liu Y."/>
            <person name="Hu-Tang G.R."/>
            <person name="Wang J.P."/>
            <person name="Wang J.H."/>
            <person name="Sun Y.H."/>
            <person name="Ni S.B."/>
            <person name="Chen W.B."/>
            <person name="Zhang X.C."/>
            <person name="Jiao Y.N."/>
            <person name="Eichler E.E."/>
            <person name="Li G.H."/>
            <person name="Liu X."/>
            <person name="Gao L.Z."/>
        </authorList>
    </citation>
    <scope>NUCLEOTIDE SEQUENCE [LARGE SCALE GENOMIC DNA]</scope>
    <source>
        <strain evidence="3">cv. GT1</strain>
        <tissue evidence="2">Leaf</tissue>
    </source>
</reference>
<dbReference type="EMBL" id="JAAGAX010000006">
    <property type="protein sequence ID" value="KAF2311562.1"/>
    <property type="molecule type" value="Genomic_DNA"/>
</dbReference>
<organism evidence="2 3">
    <name type="scientific">Hevea brasiliensis</name>
    <name type="common">Para rubber tree</name>
    <name type="synonym">Siphonia brasiliensis</name>
    <dbReference type="NCBI Taxonomy" id="3981"/>
    <lineage>
        <taxon>Eukaryota</taxon>
        <taxon>Viridiplantae</taxon>
        <taxon>Streptophyta</taxon>
        <taxon>Embryophyta</taxon>
        <taxon>Tracheophyta</taxon>
        <taxon>Spermatophyta</taxon>
        <taxon>Magnoliopsida</taxon>
        <taxon>eudicotyledons</taxon>
        <taxon>Gunneridae</taxon>
        <taxon>Pentapetalae</taxon>
        <taxon>rosids</taxon>
        <taxon>fabids</taxon>
        <taxon>Malpighiales</taxon>
        <taxon>Euphorbiaceae</taxon>
        <taxon>Crotonoideae</taxon>
        <taxon>Micrandreae</taxon>
        <taxon>Hevea</taxon>
    </lineage>
</organism>
<accession>A0A6A6MCX0</accession>
<evidence type="ECO:0000313" key="3">
    <source>
        <dbReference type="Proteomes" id="UP000467840"/>
    </source>
</evidence>
<dbReference type="Proteomes" id="UP000467840">
    <property type="component" value="Chromosome 14"/>
</dbReference>
<comment type="caution">
    <text evidence="2">The sequence shown here is derived from an EMBL/GenBank/DDBJ whole genome shotgun (WGS) entry which is preliminary data.</text>
</comment>
<evidence type="ECO:0000313" key="2">
    <source>
        <dbReference type="EMBL" id="KAF2311562.1"/>
    </source>
</evidence>
<keyword evidence="3" id="KW-1185">Reference proteome</keyword>
<dbReference type="AlphaFoldDB" id="A0A6A6MCX0"/>
<protein>
    <submittedName>
        <fullName evidence="2">Uncharacterized protein</fullName>
    </submittedName>
</protein>
<name>A0A6A6MCX0_HEVBR</name>
<gene>
    <name evidence="2" type="ORF">GH714_024852</name>
</gene>
<feature type="region of interest" description="Disordered" evidence="1">
    <location>
        <begin position="23"/>
        <end position="69"/>
    </location>
</feature>